<name>A0A916WLC7_9MICO</name>
<dbReference type="AlphaFoldDB" id="A0A916WLC7"/>
<sequence length="329" mass="34977">MRRTVITWSAVMALLLAGFGASVLALNADLYSAHGFVGRYLDALQRHDSAAALALPGVGSGNDTAAELLASDAMGDLDDVRTVSDTEEADGRHTVVVEYTASAPDGSQSTTGTTEFVVAPDGIRFGLFPSWRFVTSPINSLSVTVLHDQDFQVNGHDVTSSAEPDAPASFQVFAPGLYVLKHESTYLASTSVTAAVTQIGEISDVTVDVQANEAFVAEVQKHVTAYLGECTTQEVLMPTGCPFGQQLSNRVVGTPQWSMVSDPLVTIVPGTPSGTWSVPKTPAMAHLVVDVRSLFDGRVTTFDEDVPFDVQYALTFEPGNKLLITAVYE</sequence>
<gene>
    <name evidence="1" type="ORF">GCM10010979_24550</name>
</gene>
<organism evidence="1 2">
    <name type="scientific">Conyzicola nivalis</name>
    <dbReference type="NCBI Taxonomy" id="1477021"/>
    <lineage>
        <taxon>Bacteria</taxon>
        <taxon>Bacillati</taxon>
        <taxon>Actinomycetota</taxon>
        <taxon>Actinomycetes</taxon>
        <taxon>Micrococcales</taxon>
        <taxon>Microbacteriaceae</taxon>
        <taxon>Conyzicola</taxon>
    </lineage>
</organism>
<dbReference type="EMBL" id="BMGB01000001">
    <property type="protein sequence ID" value="GGB09075.1"/>
    <property type="molecule type" value="Genomic_DNA"/>
</dbReference>
<comment type="caution">
    <text evidence="1">The sequence shown here is derived from an EMBL/GenBank/DDBJ whole genome shotgun (WGS) entry which is preliminary data.</text>
</comment>
<proteinExistence type="predicted"/>
<protein>
    <submittedName>
        <fullName evidence="1">Uncharacterized protein</fullName>
    </submittedName>
</protein>
<reference evidence="1" key="1">
    <citation type="journal article" date="2014" name="Int. J. Syst. Evol. Microbiol.">
        <title>Complete genome sequence of Corynebacterium casei LMG S-19264T (=DSM 44701T), isolated from a smear-ripened cheese.</title>
        <authorList>
            <consortium name="US DOE Joint Genome Institute (JGI-PGF)"/>
            <person name="Walter F."/>
            <person name="Albersmeier A."/>
            <person name="Kalinowski J."/>
            <person name="Ruckert C."/>
        </authorList>
    </citation>
    <scope>NUCLEOTIDE SEQUENCE</scope>
    <source>
        <strain evidence="1">CGMCC 1.12813</strain>
    </source>
</reference>
<keyword evidence="2" id="KW-1185">Reference proteome</keyword>
<dbReference type="RefSeq" id="WP_188510873.1">
    <property type="nucleotide sequence ID" value="NZ_BMGB01000001.1"/>
</dbReference>
<accession>A0A916WLC7</accession>
<evidence type="ECO:0000313" key="1">
    <source>
        <dbReference type="EMBL" id="GGB09075.1"/>
    </source>
</evidence>
<dbReference type="Proteomes" id="UP000606922">
    <property type="component" value="Unassembled WGS sequence"/>
</dbReference>
<reference evidence="1" key="2">
    <citation type="submission" date="2020-09" db="EMBL/GenBank/DDBJ databases">
        <authorList>
            <person name="Sun Q."/>
            <person name="Zhou Y."/>
        </authorList>
    </citation>
    <scope>NUCLEOTIDE SEQUENCE</scope>
    <source>
        <strain evidence="1">CGMCC 1.12813</strain>
    </source>
</reference>
<evidence type="ECO:0000313" key="2">
    <source>
        <dbReference type="Proteomes" id="UP000606922"/>
    </source>
</evidence>